<feature type="compositionally biased region" description="Basic residues" evidence="1">
    <location>
        <begin position="479"/>
        <end position="490"/>
    </location>
</feature>
<evidence type="ECO:0000313" key="3">
    <source>
        <dbReference type="Proteomes" id="UP000266841"/>
    </source>
</evidence>
<feature type="region of interest" description="Disordered" evidence="1">
    <location>
        <begin position="464"/>
        <end position="490"/>
    </location>
</feature>
<protein>
    <submittedName>
        <fullName evidence="2">Uncharacterized protein</fullName>
    </submittedName>
</protein>
<proteinExistence type="predicted"/>
<dbReference type="AlphaFoldDB" id="K0THU9"/>
<evidence type="ECO:0000256" key="1">
    <source>
        <dbReference type="SAM" id="MobiDB-lite"/>
    </source>
</evidence>
<keyword evidence="3" id="KW-1185">Reference proteome</keyword>
<dbReference type="EMBL" id="AGNL01004631">
    <property type="protein sequence ID" value="EJK73281.1"/>
    <property type="molecule type" value="Genomic_DNA"/>
</dbReference>
<comment type="caution">
    <text evidence="2">The sequence shown here is derived from an EMBL/GenBank/DDBJ whole genome shotgun (WGS) entry which is preliminary data.</text>
</comment>
<gene>
    <name evidence="2" type="ORF">THAOC_05104</name>
</gene>
<evidence type="ECO:0000313" key="2">
    <source>
        <dbReference type="EMBL" id="EJK73281.1"/>
    </source>
</evidence>
<sequence length="490" mass="55707">MYRNAIISHCKVIDRRAKCKGRGAERFPATSAALNQVYSSKSAWWHLPGELQSGGKYLGELEVLYRKLKKKDYPIFSFFVCPSCDLHGSKAIMLIDYFERFDAMKIEYFAEQLNWTKKAAARGPRTDRPDECVEIRSGLAFLSFLVDDARNEFIKNHRKEQTQSSESELQFNPTELRLERMSEVLCQLERELPSQTNQEHRRRDKFRKHKITLDPTYLVGLPIRLFNPIDNSYNSGRIIDCKSNSTFHNDDAVLINSVTESIDEQIASTLYLVRFARGLDGRKVAIHKWIYLEEHAVIIGGDVCWARVDDAVEPSRGKTSGLDSEQKTISAVSKDYVVPYRPVQLVFRSMLEMIPLQNLNPYSSIVLAYGLGQSVNTMRISIRSGSGGKGEEPKGSGNGNAAERPCVIPLTEKNPAWIDEMLKLAKFSDEDVAMAFAKGLWEREEQRRARAACPCRPIKYIEQSADDDDELLMPDGSPPRKKPRSSPRLV</sequence>
<name>K0THU9_THAOC</name>
<organism evidence="2 3">
    <name type="scientific">Thalassiosira oceanica</name>
    <name type="common">Marine diatom</name>
    <dbReference type="NCBI Taxonomy" id="159749"/>
    <lineage>
        <taxon>Eukaryota</taxon>
        <taxon>Sar</taxon>
        <taxon>Stramenopiles</taxon>
        <taxon>Ochrophyta</taxon>
        <taxon>Bacillariophyta</taxon>
        <taxon>Coscinodiscophyceae</taxon>
        <taxon>Thalassiosirophycidae</taxon>
        <taxon>Thalassiosirales</taxon>
        <taxon>Thalassiosiraceae</taxon>
        <taxon>Thalassiosira</taxon>
    </lineage>
</organism>
<dbReference type="Proteomes" id="UP000266841">
    <property type="component" value="Unassembled WGS sequence"/>
</dbReference>
<accession>K0THU9</accession>
<dbReference type="OrthoDB" id="49451at2759"/>
<feature type="region of interest" description="Disordered" evidence="1">
    <location>
        <begin position="382"/>
        <end position="404"/>
    </location>
</feature>
<reference evidence="2 3" key="1">
    <citation type="journal article" date="2012" name="Genome Biol.">
        <title>Genome and low-iron response of an oceanic diatom adapted to chronic iron limitation.</title>
        <authorList>
            <person name="Lommer M."/>
            <person name="Specht M."/>
            <person name="Roy A.S."/>
            <person name="Kraemer L."/>
            <person name="Andreson R."/>
            <person name="Gutowska M.A."/>
            <person name="Wolf J."/>
            <person name="Bergner S.V."/>
            <person name="Schilhabel M.B."/>
            <person name="Klostermeier U.C."/>
            <person name="Beiko R.G."/>
            <person name="Rosenstiel P."/>
            <person name="Hippler M."/>
            <person name="Laroche J."/>
        </authorList>
    </citation>
    <scope>NUCLEOTIDE SEQUENCE [LARGE SCALE GENOMIC DNA]</scope>
    <source>
        <strain evidence="2 3">CCMP1005</strain>
    </source>
</reference>